<keyword evidence="11" id="KW-1185">Reference proteome</keyword>
<dbReference type="InterPro" id="IPR001611">
    <property type="entry name" value="Leu-rich_rpt"/>
</dbReference>
<evidence type="ECO:0000256" key="4">
    <source>
        <dbReference type="ARBA" id="ARBA00022614"/>
    </source>
</evidence>
<evidence type="ECO:0000256" key="9">
    <source>
        <dbReference type="ARBA" id="ARBA00023170"/>
    </source>
</evidence>
<dbReference type="SUPFAM" id="SSF52058">
    <property type="entry name" value="L domain-like"/>
    <property type="match status" value="1"/>
</dbReference>
<dbReference type="PANTHER" id="PTHR27004:SF463">
    <property type="entry name" value="RECEPTOR-LIKE PROTEIN 12"/>
    <property type="match status" value="1"/>
</dbReference>
<proteinExistence type="inferred from homology"/>
<dbReference type="InterPro" id="IPR032675">
    <property type="entry name" value="LRR_dom_sf"/>
</dbReference>
<keyword evidence="3" id="KW-1003">Cell membrane</keyword>
<keyword evidence="5" id="KW-0812">Transmembrane</keyword>
<evidence type="ECO:0000256" key="10">
    <source>
        <dbReference type="ARBA" id="ARBA00023180"/>
    </source>
</evidence>
<keyword evidence="4" id="KW-0433">Leucine-rich repeat</keyword>
<evidence type="ECO:0000256" key="3">
    <source>
        <dbReference type="ARBA" id="ARBA00022475"/>
    </source>
</evidence>
<keyword evidence="6" id="KW-0677">Repeat</keyword>
<keyword evidence="10" id="KW-0325">Glycoprotein</keyword>
<dbReference type="GeneID" id="115728276"/>
<evidence type="ECO:0000256" key="7">
    <source>
        <dbReference type="ARBA" id="ARBA00022989"/>
    </source>
</evidence>
<dbReference type="RefSeq" id="XP_048127723.1">
    <property type="nucleotide sequence ID" value="XM_048271766.1"/>
</dbReference>
<evidence type="ECO:0000313" key="11">
    <source>
        <dbReference type="Proteomes" id="UP000827889"/>
    </source>
</evidence>
<gene>
    <name evidence="12" type="primary">LOC115728276</name>
</gene>
<organism evidence="11 12">
    <name type="scientific">Rhodamnia argentea</name>
    <dbReference type="NCBI Taxonomy" id="178133"/>
    <lineage>
        <taxon>Eukaryota</taxon>
        <taxon>Viridiplantae</taxon>
        <taxon>Streptophyta</taxon>
        <taxon>Embryophyta</taxon>
        <taxon>Tracheophyta</taxon>
        <taxon>Spermatophyta</taxon>
        <taxon>Magnoliopsida</taxon>
        <taxon>eudicotyledons</taxon>
        <taxon>Gunneridae</taxon>
        <taxon>Pentapetalae</taxon>
        <taxon>rosids</taxon>
        <taxon>malvids</taxon>
        <taxon>Myrtales</taxon>
        <taxon>Myrtaceae</taxon>
        <taxon>Myrtoideae</taxon>
        <taxon>Myrteae</taxon>
        <taxon>Australasian group</taxon>
        <taxon>Rhodamnia</taxon>
    </lineage>
</organism>
<protein>
    <submittedName>
        <fullName evidence="12">Receptor-like protein 47 isoform X1</fullName>
    </submittedName>
</protein>
<evidence type="ECO:0000256" key="2">
    <source>
        <dbReference type="ARBA" id="ARBA00009592"/>
    </source>
</evidence>
<dbReference type="Gene3D" id="3.80.10.10">
    <property type="entry name" value="Ribonuclease Inhibitor"/>
    <property type="match status" value="1"/>
</dbReference>
<name>A0ABM3GTP0_9MYRT</name>
<reference evidence="12" key="1">
    <citation type="submission" date="2025-08" db="UniProtKB">
        <authorList>
            <consortium name="RefSeq"/>
        </authorList>
    </citation>
    <scope>IDENTIFICATION</scope>
    <source>
        <tissue evidence="12">Leaf</tissue>
    </source>
</reference>
<evidence type="ECO:0000256" key="5">
    <source>
        <dbReference type="ARBA" id="ARBA00022692"/>
    </source>
</evidence>
<keyword evidence="8" id="KW-0472">Membrane</keyword>
<comment type="subcellular location">
    <subcellularLocation>
        <location evidence="1">Cell membrane</location>
        <topology evidence="1">Single-pass type I membrane protein</topology>
    </subcellularLocation>
</comment>
<evidence type="ECO:0000256" key="1">
    <source>
        <dbReference type="ARBA" id="ARBA00004251"/>
    </source>
</evidence>
<evidence type="ECO:0000256" key="8">
    <source>
        <dbReference type="ARBA" id="ARBA00023136"/>
    </source>
</evidence>
<dbReference type="Pfam" id="PF00560">
    <property type="entry name" value="LRR_1"/>
    <property type="match status" value="4"/>
</dbReference>
<keyword evidence="9" id="KW-0675">Receptor</keyword>
<keyword evidence="7" id="KW-1133">Transmembrane helix</keyword>
<sequence length="438" mass="48062">MNINALQGFENLTYLDLSYSGLSIITMASASAAASSFPDLYGLYLASCRLRALPRFLADQSNLEYLDLSQNYIQGEIPRWIWTLEYLSFLNLSSNFFEDLETTPHNLTSALLVIDLHSNMLRGNMPPLTMSAMYLDFSSNNISSVIPDDIGDNLSSSTTFFSLSKNDFHGSIPKSICKASYSDYLEVLDLSHNHLNGTIPDCLMMGSLKVLNLRNNQLSGNIPQDIPDKCSLQTLDMSENLLQAPIPLSLANCSTLEIVNIGDNQINGTFPCHFKAMSSLRILVLRSNKLHGEIGCPQSPGTWQNLQIIDLSSNNFGGTLAASLVTSWEAMKANADFNHLQYELLRLRNLYYQDTMSVTLKGRQLELVKILTIFTSIDFSGNRLEGPIPDALGDLKALYLLNLSHNAISGSVPPALGSLDQLGSSDLSGNNLNGTIPA</sequence>
<comment type="similarity">
    <text evidence="2">Belongs to the RLP family.</text>
</comment>
<evidence type="ECO:0000256" key="6">
    <source>
        <dbReference type="ARBA" id="ARBA00022737"/>
    </source>
</evidence>
<dbReference type="PRINTS" id="PR00019">
    <property type="entry name" value="LEURICHRPT"/>
</dbReference>
<dbReference type="Proteomes" id="UP000827889">
    <property type="component" value="Chromosome 10"/>
</dbReference>
<dbReference type="Pfam" id="PF13855">
    <property type="entry name" value="LRR_8"/>
    <property type="match status" value="2"/>
</dbReference>
<evidence type="ECO:0000313" key="12">
    <source>
        <dbReference type="RefSeq" id="XP_048127723.1"/>
    </source>
</evidence>
<dbReference type="PANTHER" id="PTHR27004">
    <property type="entry name" value="RECEPTOR-LIKE PROTEIN 12 ISOFORM X1"/>
    <property type="match status" value="1"/>
</dbReference>
<accession>A0ABM3GTP0</accession>